<accession>A0A7J7JXU9</accession>
<dbReference type="Proteomes" id="UP000593567">
    <property type="component" value="Unassembled WGS sequence"/>
</dbReference>
<dbReference type="EMBL" id="VXIV02001679">
    <property type="protein sequence ID" value="KAF6030725.1"/>
    <property type="molecule type" value="Genomic_DNA"/>
</dbReference>
<keyword evidence="2" id="KW-1185">Reference proteome</keyword>
<evidence type="ECO:0000313" key="1">
    <source>
        <dbReference type="EMBL" id="KAF6030725.1"/>
    </source>
</evidence>
<comment type="caution">
    <text evidence="1">The sequence shown here is derived from an EMBL/GenBank/DDBJ whole genome shotgun (WGS) entry which is preliminary data.</text>
</comment>
<reference evidence="1" key="1">
    <citation type="submission" date="2020-06" db="EMBL/GenBank/DDBJ databases">
        <title>Draft genome of Bugula neritina, a colonial animal packing powerful symbionts and potential medicines.</title>
        <authorList>
            <person name="Rayko M."/>
        </authorList>
    </citation>
    <scope>NUCLEOTIDE SEQUENCE [LARGE SCALE GENOMIC DNA]</scope>
    <source>
        <strain evidence="1">Kwan_BN1</strain>
    </source>
</reference>
<gene>
    <name evidence="1" type="ORF">EB796_010976</name>
</gene>
<proteinExistence type="predicted"/>
<organism evidence="1 2">
    <name type="scientific">Bugula neritina</name>
    <name type="common">Brown bryozoan</name>
    <name type="synonym">Sertularia neritina</name>
    <dbReference type="NCBI Taxonomy" id="10212"/>
    <lineage>
        <taxon>Eukaryota</taxon>
        <taxon>Metazoa</taxon>
        <taxon>Spiralia</taxon>
        <taxon>Lophotrochozoa</taxon>
        <taxon>Bryozoa</taxon>
        <taxon>Gymnolaemata</taxon>
        <taxon>Cheilostomatida</taxon>
        <taxon>Flustrina</taxon>
        <taxon>Buguloidea</taxon>
        <taxon>Bugulidae</taxon>
        <taxon>Bugula</taxon>
    </lineage>
</organism>
<protein>
    <submittedName>
        <fullName evidence="1">Uncharacterized protein</fullName>
    </submittedName>
</protein>
<evidence type="ECO:0000313" key="2">
    <source>
        <dbReference type="Proteomes" id="UP000593567"/>
    </source>
</evidence>
<dbReference type="AlphaFoldDB" id="A0A7J7JXU9"/>
<name>A0A7J7JXU9_BUGNE</name>
<sequence length="68" mass="7597">MKGLLIYIFQFSNFNNEKPKANLCEQLYSSCKGSGQIMSRSFGGHVEVGVGELQKIIIINSLYLRGLL</sequence>